<keyword evidence="1" id="KW-0812">Transmembrane</keyword>
<accession>A0A432Z822</accession>
<feature type="transmembrane region" description="Helical" evidence="1">
    <location>
        <begin position="106"/>
        <end position="123"/>
    </location>
</feature>
<keyword evidence="1" id="KW-0472">Membrane</keyword>
<name>A0A432Z822_9GAMM</name>
<gene>
    <name evidence="2" type="ORF">CWI80_01350</name>
</gene>
<feature type="transmembrane region" description="Helical" evidence="1">
    <location>
        <begin position="80"/>
        <end position="100"/>
    </location>
</feature>
<dbReference type="RefSeq" id="WP_051207162.1">
    <property type="nucleotide sequence ID" value="NZ_PIQE01000001.1"/>
</dbReference>
<reference evidence="3" key="1">
    <citation type="journal article" date="2018" name="Front. Microbiol.">
        <title>Genome-Based Analysis Reveals the Taxonomy and Diversity of the Family Idiomarinaceae.</title>
        <authorList>
            <person name="Liu Y."/>
            <person name="Lai Q."/>
            <person name="Shao Z."/>
        </authorList>
    </citation>
    <scope>NUCLEOTIDE SEQUENCE [LARGE SCALE GENOMIC DNA]</scope>
    <source>
        <strain evidence="3">c121</strain>
    </source>
</reference>
<dbReference type="PANTHER" id="PTHR35867:SF1">
    <property type="entry name" value="PROTEIN RSEC"/>
    <property type="match status" value="1"/>
</dbReference>
<dbReference type="EMBL" id="PIQE01000001">
    <property type="protein sequence ID" value="RUO74036.1"/>
    <property type="molecule type" value="Genomic_DNA"/>
</dbReference>
<dbReference type="InterPro" id="IPR007359">
    <property type="entry name" value="SigmaE_reg_RseC_MucC"/>
</dbReference>
<dbReference type="Proteomes" id="UP000287022">
    <property type="component" value="Unassembled WGS sequence"/>
</dbReference>
<dbReference type="Pfam" id="PF04246">
    <property type="entry name" value="RseC_MucC"/>
    <property type="match status" value="1"/>
</dbReference>
<dbReference type="PANTHER" id="PTHR35867">
    <property type="entry name" value="PROTEIN RSEC"/>
    <property type="match status" value="1"/>
</dbReference>
<dbReference type="PIRSF" id="PIRSF004923">
    <property type="entry name" value="RseC"/>
    <property type="match status" value="1"/>
</dbReference>
<comment type="caution">
    <text evidence="2">The sequence shown here is derived from an EMBL/GenBank/DDBJ whole genome shotgun (WGS) entry which is preliminary data.</text>
</comment>
<sequence>MIRELATIQTIADDYLEVSTELKTGCGSCAQQNTCGAGVISKAFSDRRATFRVNRPAGEFSVGEQVELLLPEQMLTQASLLIYGVPLIALFVMAVLSQSLLGFSEGVTIIAAFTAFIGSFWALKQWFKRRDIQVSQFLKVQQLL</sequence>
<evidence type="ECO:0000313" key="3">
    <source>
        <dbReference type="Proteomes" id="UP000287022"/>
    </source>
</evidence>
<organism evidence="2 3">
    <name type="scientific">Pseudidiomarina sediminum</name>
    <dbReference type="NCBI Taxonomy" id="431675"/>
    <lineage>
        <taxon>Bacteria</taxon>
        <taxon>Pseudomonadati</taxon>
        <taxon>Pseudomonadota</taxon>
        <taxon>Gammaproteobacteria</taxon>
        <taxon>Alteromonadales</taxon>
        <taxon>Idiomarinaceae</taxon>
        <taxon>Pseudidiomarina</taxon>
    </lineage>
</organism>
<protein>
    <submittedName>
        <fullName evidence="2">Fis family transcriptional regulator</fullName>
    </submittedName>
</protein>
<evidence type="ECO:0000256" key="1">
    <source>
        <dbReference type="SAM" id="Phobius"/>
    </source>
</evidence>
<proteinExistence type="predicted"/>
<keyword evidence="1" id="KW-1133">Transmembrane helix</keyword>
<dbReference type="InterPro" id="IPR026268">
    <property type="entry name" value="RseC"/>
</dbReference>
<keyword evidence="3" id="KW-1185">Reference proteome</keyword>
<dbReference type="AlphaFoldDB" id="A0A432Z822"/>
<dbReference type="STRING" id="1122124.GCA_000423165_01125"/>
<evidence type="ECO:0000313" key="2">
    <source>
        <dbReference type="EMBL" id="RUO74036.1"/>
    </source>
</evidence>